<reference evidence="1" key="2">
    <citation type="submission" date="2017-11" db="EMBL/GenBank/DDBJ databases">
        <title>Coralsnake Venomics: Analyses of Venom Gland Transcriptomes and Proteomes of Six Brazilian Taxa.</title>
        <authorList>
            <person name="Aird S.D."/>
            <person name="Jorge da Silva N."/>
            <person name="Qiu L."/>
            <person name="Villar-Briones A."/>
            <person name="Aparecida-Saddi V."/>
            <person name="Campos-Telles M.P."/>
            <person name="Grau M."/>
            <person name="Mikheyev A.S."/>
        </authorList>
    </citation>
    <scope>NUCLEOTIDE SEQUENCE</scope>
    <source>
        <tissue evidence="1">Venom_gland</tissue>
    </source>
</reference>
<proteinExistence type="predicted"/>
<organism evidence="1">
    <name type="scientific">Micrurus lemniscatus lemniscatus</name>
    <dbReference type="NCBI Taxonomy" id="129467"/>
    <lineage>
        <taxon>Eukaryota</taxon>
        <taxon>Metazoa</taxon>
        <taxon>Chordata</taxon>
        <taxon>Craniata</taxon>
        <taxon>Vertebrata</taxon>
        <taxon>Euteleostomi</taxon>
        <taxon>Lepidosauria</taxon>
        <taxon>Squamata</taxon>
        <taxon>Bifurcata</taxon>
        <taxon>Unidentata</taxon>
        <taxon>Episquamata</taxon>
        <taxon>Toxicofera</taxon>
        <taxon>Serpentes</taxon>
        <taxon>Colubroidea</taxon>
        <taxon>Elapidae</taxon>
        <taxon>Elapinae</taxon>
        <taxon>Micrurus</taxon>
    </lineage>
</organism>
<dbReference type="EMBL" id="IACK01083861">
    <property type="protein sequence ID" value="LAA81742.1"/>
    <property type="molecule type" value="Transcribed_RNA"/>
</dbReference>
<sequence>MASLGDSFTRDGSPPCAVNASLLGCFLYPINQYTTHEEDPCVCHQKKASAIGEEERNSKLCLRVRRIPLIPAIIFFLGGGEGMKPEKRRREGDTEMELTFPPVHQMWGWLLLTFICLQWSFVKIQVL</sequence>
<protein>
    <submittedName>
        <fullName evidence="1">Uncharacterized protein</fullName>
    </submittedName>
</protein>
<dbReference type="AlphaFoldDB" id="A0A2D4IC15"/>
<evidence type="ECO:0000313" key="1">
    <source>
        <dbReference type="EMBL" id="LAA81742.1"/>
    </source>
</evidence>
<accession>A0A2D4IC15</accession>
<name>A0A2D4IC15_MICLE</name>
<reference evidence="1" key="1">
    <citation type="submission" date="2017-07" db="EMBL/GenBank/DDBJ databases">
        <authorList>
            <person name="Mikheyev A."/>
            <person name="Grau M."/>
        </authorList>
    </citation>
    <scope>NUCLEOTIDE SEQUENCE</scope>
    <source>
        <tissue evidence="1">Venom_gland</tissue>
    </source>
</reference>